<dbReference type="Pfam" id="PF13262">
    <property type="entry name" value="DUF4054"/>
    <property type="match status" value="1"/>
</dbReference>
<evidence type="ECO:0000313" key="2">
    <source>
        <dbReference type="Proteomes" id="UP000285092"/>
    </source>
</evidence>
<dbReference type="Proteomes" id="UP000285092">
    <property type="component" value="Unassembled WGS sequence"/>
</dbReference>
<dbReference type="OrthoDB" id="7507348at2"/>
<dbReference type="InterPro" id="IPR025127">
    <property type="entry name" value="DUF4054"/>
</dbReference>
<name>A0A418NK81_9SPHN</name>
<dbReference type="RefSeq" id="WP_119512404.1">
    <property type="nucleotide sequence ID" value="NZ_QXFK01000014.1"/>
</dbReference>
<keyword evidence="2" id="KW-1185">Reference proteome</keyword>
<comment type="caution">
    <text evidence="1">The sequence shown here is derived from an EMBL/GenBank/DDBJ whole genome shotgun (WGS) entry which is preliminary data.</text>
</comment>
<dbReference type="AlphaFoldDB" id="A0A418NK81"/>
<dbReference type="EMBL" id="QXFK01000014">
    <property type="protein sequence ID" value="RIV79572.1"/>
    <property type="molecule type" value="Genomic_DNA"/>
</dbReference>
<gene>
    <name evidence="1" type="ORF">D2V04_06270</name>
</gene>
<evidence type="ECO:0000313" key="1">
    <source>
        <dbReference type="EMBL" id="RIV79572.1"/>
    </source>
</evidence>
<reference evidence="1 2" key="1">
    <citation type="submission" date="2018-08" db="EMBL/GenBank/DDBJ databases">
        <title>Altererythrobacter sp.Ery1 and Ery12, the genome sequencing of novel strains in genus Alterythrobacter.</title>
        <authorList>
            <person name="Cheng H."/>
            <person name="Wu Y.-H."/>
            <person name="Fang C."/>
            <person name="Xu X.-W."/>
        </authorList>
    </citation>
    <scope>NUCLEOTIDE SEQUENCE [LARGE SCALE GENOMIC DNA]</scope>
    <source>
        <strain evidence="1 2">Ery1</strain>
    </source>
</reference>
<proteinExistence type="predicted"/>
<protein>
    <submittedName>
        <fullName evidence="1">DUF4054 domain-containing protein</fullName>
    </submittedName>
</protein>
<sequence length="144" mass="14870">MAYTAPTRADFIEVFPAFSAVTDAQYDFWSAAAVRVTEPLQSCLGDSMDLATMLATAHYLCEQGIGTGAESEMAAQGMGGFTRIKSGSLELQRGEGSGGSAGKWASTSYGARFVELAGGCVSGPGVARTGTLPCYAGRWPHGVA</sequence>
<organism evidence="1 2">
    <name type="scientific">Pelagerythrobacter aerophilus</name>
    <dbReference type="NCBI Taxonomy" id="2306995"/>
    <lineage>
        <taxon>Bacteria</taxon>
        <taxon>Pseudomonadati</taxon>
        <taxon>Pseudomonadota</taxon>
        <taxon>Alphaproteobacteria</taxon>
        <taxon>Sphingomonadales</taxon>
        <taxon>Erythrobacteraceae</taxon>
        <taxon>Pelagerythrobacter</taxon>
    </lineage>
</organism>
<accession>A0A418NK81</accession>